<accession>A0ABS2ZAK2</accession>
<dbReference type="InterPro" id="IPR015422">
    <property type="entry name" value="PyrdxlP-dep_Trfase_small"/>
</dbReference>
<dbReference type="InterPro" id="IPR049704">
    <property type="entry name" value="Aminotrans_3_PPA_site"/>
</dbReference>
<evidence type="ECO:0000313" key="5">
    <source>
        <dbReference type="Proteomes" id="UP001319060"/>
    </source>
</evidence>
<keyword evidence="4" id="KW-0808">Transferase</keyword>
<evidence type="ECO:0000256" key="2">
    <source>
        <dbReference type="ARBA" id="ARBA00022898"/>
    </source>
</evidence>
<evidence type="ECO:0000256" key="1">
    <source>
        <dbReference type="ARBA" id="ARBA00008954"/>
    </source>
</evidence>
<keyword evidence="4" id="KW-0032">Aminotransferase</keyword>
<keyword evidence="5" id="KW-1185">Reference proteome</keyword>
<sequence>MMKDYYQKLADLDKKHFLHPTTSIKQQQENGPEFIFTEGKGVRLYDLDGRSAIDGLSSLWNVNIGHGRDEIAQTAYDQMKTLGYSSCFATFSNEPAIQLAAKLAEIAPGNLSATFFTSGGSESNDTAYKLARHYWILKGQPERKKIISRSKSYHGVAMGATSATGLKPFRDFTNSLAPDFCYVDHFSPEALREKIESENPETVAAFIAEPVQGAGGLHIAPEGFFKEIRKICDEYGILFITDEVITGFGRTGTYFGMDHYDVAPDMMCFAKGVTSGYAQLGGVMISEDIHKDLIELSEGTLLHGYTYSGHPMACAVALKNLEIIERENLIENSRLMGLELLNGFKQVQKQRSIVGDVRALGLMGAVEVVKNKKTNERFEDPLAPKIVTEAAKRGLICRSVVFDQQDTVVFAPPLTINQGEIKELIEILNDAILAVEKTVATTSAL</sequence>
<dbReference type="CDD" id="cd00610">
    <property type="entry name" value="OAT_like"/>
    <property type="match status" value="1"/>
</dbReference>
<dbReference type="Gene3D" id="3.40.640.10">
    <property type="entry name" value="Type I PLP-dependent aspartate aminotransferase-like (Major domain)"/>
    <property type="match status" value="1"/>
</dbReference>
<organism evidence="4 5">
    <name type="scientific">Fictibacillus barbaricus</name>
    <dbReference type="NCBI Taxonomy" id="182136"/>
    <lineage>
        <taxon>Bacteria</taxon>
        <taxon>Bacillati</taxon>
        <taxon>Bacillota</taxon>
        <taxon>Bacilli</taxon>
        <taxon>Bacillales</taxon>
        <taxon>Fictibacillaceae</taxon>
        <taxon>Fictibacillus</taxon>
    </lineage>
</organism>
<gene>
    <name evidence="4" type="ORF">JYA64_08030</name>
</gene>
<dbReference type="Proteomes" id="UP001319060">
    <property type="component" value="Unassembled WGS sequence"/>
</dbReference>
<comment type="caution">
    <text evidence="4">The sequence shown here is derived from an EMBL/GenBank/DDBJ whole genome shotgun (WGS) entry which is preliminary data.</text>
</comment>
<dbReference type="GO" id="GO:0008483">
    <property type="term" value="F:transaminase activity"/>
    <property type="evidence" value="ECO:0007669"/>
    <property type="project" value="UniProtKB-KW"/>
</dbReference>
<dbReference type="PANTHER" id="PTHR43094:SF1">
    <property type="entry name" value="AMINOTRANSFERASE CLASS-III"/>
    <property type="match status" value="1"/>
</dbReference>
<dbReference type="RefSeq" id="WP_188403137.1">
    <property type="nucleotide sequence ID" value="NZ_BMCE01000002.1"/>
</dbReference>
<dbReference type="EMBL" id="JAFHKS010000042">
    <property type="protein sequence ID" value="MBN3545238.1"/>
    <property type="molecule type" value="Genomic_DNA"/>
</dbReference>
<evidence type="ECO:0000313" key="4">
    <source>
        <dbReference type="EMBL" id="MBN3545238.1"/>
    </source>
</evidence>
<evidence type="ECO:0000256" key="3">
    <source>
        <dbReference type="RuleBase" id="RU003560"/>
    </source>
</evidence>
<dbReference type="PANTHER" id="PTHR43094">
    <property type="entry name" value="AMINOTRANSFERASE"/>
    <property type="match status" value="1"/>
</dbReference>
<dbReference type="Pfam" id="PF00202">
    <property type="entry name" value="Aminotran_3"/>
    <property type="match status" value="1"/>
</dbReference>
<protein>
    <submittedName>
        <fullName evidence="4">Aspartate aminotransferase family protein</fullName>
    </submittedName>
</protein>
<name>A0ABS2ZAK2_9BACL</name>
<dbReference type="Gene3D" id="3.90.1150.10">
    <property type="entry name" value="Aspartate Aminotransferase, domain 1"/>
    <property type="match status" value="1"/>
</dbReference>
<comment type="similarity">
    <text evidence="1 3">Belongs to the class-III pyridoxal-phosphate-dependent aminotransferase family.</text>
</comment>
<keyword evidence="2 3" id="KW-0663">Pyridoxal phosphate</keyword>
<dbReference type="SUPFAM" id="SSF53383">
    <property type="entry name" value="PLP-dependent transferases"/>
    <property type="match status" value="1"/>
</dbReference>
<dbReference type="InterPro" id="IPR005814">
    <property type="entry name" value="Aminotrans_3"/>
</dbReference>
<reference evidence="4 5" key="1">
    <citation type="submission" date="2021-01" db="EMBL/GenBank/DDBJ databases">
        <title>Genome Sequencing of Type Strains.</title>
        <authorList>
            <person name="Lemaire J.F."/>
            <person name="Inderbitzin P."/>
            <person name="Collins S.B."/>
            <person name="Wespe N."/>
            <person name="Knight-Connoni V."/>
        </authorList>
    </citation>
    <scope>NUCLEOTIDE SEQUENCE [LARGE SCALE GENOMIC DNA]</scope>
    <source>
        <strain evidence="4 5">DSM 14730</strain>
    </source>
</reference>
<dbReference type="PROSITE" id="PS00600">
    <property type="entry name" value="AA_TRANSFER_CLASS_3"/>
    <property type="match status" value="1"/>
</dbReference>
<dbReference type="InterPro" id="IPR015424">
    <property type="entry name" value="PyrdxlP-dep_Trfase"/>
</dbReference>
<dbReference type="InterPro" id="IPR015421">
    <property type="entry name" value="PyrdxlP-dep_Trfase_major"/>
</dbReference>
<proteinExistence type="inferred from homology"/>
<dbReference type="PIRSF" id="PIRSF000521">
    <property type="entry name" value="Transaminase_4ab_Lys_Orn"/>
    <property type="match status" value="1"/>
</dbReference>